<evidence type="ECO:0000313" key="3">
    <source>
        <dbReference type="Proteomes" id="UP001219518"/>
    </source>
</evidence>
<dbReference type="PANTHER" id="PTHR47018:SF3">
    <property type="entry name" value="MYCBP-ASSOCIATED PROTEIN"/>
    <property type="match status" value="1"/>
</dbReference>
<feature type="compositionally biased region" description="Pro residues" evidence="1">
    <location>
        <begin position="267"/>
        <end position="279"/>
    </location>
</feature>
<protein>
    <submittedName>
        <fullName evidence="2">Phenylalanine--tRNA ligase alpha subunit</fullName>
    </submittedName>
</protein>
<feature type="non-terminal residue" evidence="2">
    <location>
        <position position="1230"/>
    </location>
</feature>
<dbReference type="Proteomes" id="UP001219518">
    <property type="component" value="Unassembled WGS sequence"/>
</dbReference>
<proteinExistence type="predicted"/>
<keyword evidence="2" id="KW-0436">Ligase</keyword>
<name>A0AAE1HCL7_9NEOP</name>
<comment type="caution">
    <text evidence="2">The sequence shown here is derived from an EMBL/GenBank/DDBJ whole genome shotgun (WGS) entry which is preliminary data.</text>
</comment>
<reference evidence="2" key="1">
    <citation type="submission" date="2021-07" db="EMBL/GenBank/DDBJ databases">
        <authorList>
            <person name="Catto M.A."/>
            <person name="Jacobson A."/>
            <person name="Kennedy G."/>
            <person name="Labadie P."/>
            <person name="Hunt B.G."/>
            <person name="Srinivasan R."/>
        </authorList>
    </citation>
    <scope>NUCLEOTIDE SEQUENCE</scope>
    <source>
        <strain evidence="2">PL_HMW_Pooled</strain>
        <tissue evidence="2">Head</tissue>
    </source>
</reference>
<feature type="compositionally biased region" description="Low complexity" evidence="1">
    <location>
        <begin position="226"/>
        <end position="248"/>
    </location>
</feature>
<sequence>GPLDTTKVSPGTLGFDPDKIRNSGELSGLVVGESKFGTEKSLSKDRKRRLLHFQCILCGRSLEEGKTWEVVRGMDALRRGTECLPAVHRVLMEIDRVSVHEACRKKFTRVSAAPKRARSAPGAATPLSSTASGLRSAVQNFDHRQNCLTCGTAIVWAATNTVSTVTQASSKVRFLNACDQRGDTWASVVRSRILGAHDLVAVGARYHRKCYSDFLKKERTFDMFRSPPSSENTSISSSSPVSPSTPRPFLERTDGTSPGPPLIDLVTPPPQPPPPPFATPLPAGRGRKGRPKDAAKVDAFLNLCSYLEQNEECQFTLPDLYSRMGNSEDSHCYGAKHLQRLLTEKYKGGIKFFPRQGQSTLCCFSGTANKILTDAWYTQRNHVECNERLRIIETAADIILEDVSSVCFEVDTFPTAEEIQDGGWNNVPRSLRTLLIRLVTRRKKGADQSTSLRKCNAIGQEIISAMRPRSYVSPLQVGLTVYIHRVFASRQLIDILSSLGKCAPYREAVQFERSVVEHTPPELLPGAFLQYAFDNADFNIRTLDGLNTCHITGGLAVVTPAGCVLADRPVPRGQYITAAQVAKHGALPIVVYQRPPNPGLAAMRVNDMRPTAAWDLVTDHLLKRVGVAKRMDLLWLAGTAFQTDESPSWFGFMERAFEGTPHSGAKSKKEGQKGHMTKMRFQSRQQSICVQKGSEHLMQYVLVISLDDFRLKKSGKDAQIRVSTRCHSVSAVIPTPFINLVASNMSAVRTALEYAVEQAKAAGQDTMDQPLFQKAAEMIVAETNDSAIRNVIISLGGFHLLMSFLGAIGYIMAGSGFAELWGTVYAPNAVVHMLTGKAFARAVRAHLLTVVVLFKEMCAEDTAFTNLKKKQAAALFASVFAKDITMEQAVQDVDLKALQSKIDFKLQHLSASGRQGKLWVQYYRMVLLLLLFLRAARSADWHLHMYCIREMLPYFVASGHINYARSALLFLHLMTDLERRVPPIEYQKLVEQGYFAVFRSNKEFAGLCMDLVIEQCLMRTLKVHGGMTQGRGFGDSVKATWIKAMPASSKVVLALEKYTGERSTSSEQHVELRRSRRARDKKDREKLQQCLATGTVAGPGVNAQDALEKGSATLEKLIGQDFKSIVFPRAEKVSNIKSEFSAVKIGDRLVPVNTSTLFHRITILVDSVDLPDCFAYELAPMPTSLFDENGAMRKGTKSSLAQCLESYSPASKPCPRTPSTSWTGVRCCSE</sequence>
<feature type="region of interest" description="Disordered" evidence="1">
    <location>
        <begin position="1064"/>
        <end position="1084"/>
    </location>
</feature>
<dbReference type="AlphaFoldDB" id="A0AAE1HCL7"/>
<dbReference type="PANTHER" id="PTHR47018">
    <property type="entry name" value="CXC DOMAIN-CONTAINING PROTEIN-RELATED"/>
    <property type="match status" value="1"/>
</dbReference>
<dbReference type="GO" id="GO:0016874">
    <property type="term" value="F:ligase activity"/>
    <property type="evidence" value="ECO:0007669"/>
    <property type="project" value="UniProtKB-KW"/>
</dbReference>
<organism evidence="2 3">
    <name type="scientific">Frankliniella fusca</name>
    <dbReference type="NCBI Taxonomy" id="407009"/>
    <lineage>
        <taxon>Eukaryota</taxon>
        <taxon>Metazoa</taxon>
        <taxon>Ecdysozoa</taxon>
        <taxon>Arthropoda</taxon>
        <taxon>Hexapoda</taxon>
        <taxon>Insecta</taxon>
        <taxon>Pterygota</taxon>
        <taxon>Neoptera</taxon>
        <taxon>Paraneoptera</taxon>
        <taxon>Thysanoptera</taxon>
        <taxon>Terebrantia</taxon>
        <taxon>Thripoidea</taxon>
        <taxon>Thripidae</taxon>
        <taxon>Frankliniella</taxon>
    </lineage>
</organism>
<reference evidence="2" key="2">
    <citation type="journal article" date="2023" name="BMC Genomics">
        <title>Pest status, molecular evolution, and epigenetic factors derived from the genome assembly of Frankliniella fusca, a thysanopteran phytovirus vector.</title>
        <authorList>
            <person name="Catto M.A."/>
            <person name="Labadie P.E."/>
            <person name="Jacobson A.L."/>
            <person name="Kennedy G.G."/>
            <person name="Srinivasan R."/>
            <person name="Hunt B.G."/>
        </authorList>
    </citation>
    <scope>NUCLEOTIDE SEQUENCE</scope>
    <source>
        <strain evidence="2">PL_HMW_Pooled</strain>
    </source>
</reference>
<evidence type="ECO:0000256" key="1">
    <source>
        <dbReference type="SAM" id="MobiDB-lite"/>
    </source>
</evidence>
<keyword evidence="3" id="KW-1185">Reference proteome</keyword>
<evidence type="ECO:0000313" key="2">
    <source>
        <dbReference type="EMBL" id="KAK3918563.1"/>
    </source>
</evidence>
<dbReference type="EMBL" id="JAHWGI010000959">
    <property type="protein sequence ID" value="KAK3918563.1"/>
    <property type="molecule type" value="Genomic_DNA"/>
</dbReference>
<feature type="region of interest" description="Disordered" evidence="1">
    <location>
        <begin position="225"/>
        <end position="292"/>
    </location>
</feature>
<accession>A0AAE1HCL7</accession>
<gene>
    <name evidence="2" type="ORF">KUF71_007810</name>
</gene>